<gene>
    <name evidence="2" type="ORF">PSDVSF_14700</name>
</gene>
<keyword evidence="1" id="KW-0732">Signal</keyword>
<evidence type="ECO:0000313" key="3">
    <source>
        <dbReference type="Proteomes" id="UP001053296"/>
    </source>
</evidence>
<evidence type="ECO:0000256" key="1">
    <source>
        <dbReference type="SAM" id="SignalP"/>
    </source>
</evidence>
<organism evidence="2 3">
    <name type="scientific">Pseudodesulfovibrio sediminis</name>
    <dbReference type="NCBI Taxonomy" id="2810563"/>
    <lineage>
        <taxon>Bacteria</taxon>
        <taxon>Pseudomonadati</taxon>
        <taxon>Thermodesulfobacteriota</taxon>
        <taxon>Desulfovibrionia</taxon>
        <taxon>Desulfovibrionales</taxon>
        <taxon>Desulfovibrionaceae</taxon>
    </lineage>
</organism>
<dbReference type="EMBL" id="AP024485">
    <property type="protein sequence ID" value="BCS88228.1"/>
    <property type="molecule type" value="Genomic_DNA"/>
</dbReference>
<evidence type="ECO:0000313" key="2">
    <source>
        <dbReference type="EMBL" id="BCS88228.1"/>
    </source>
</evidence>
<dbReference type="Proteomes" id="UP001053296">
    <property type="component" value="Chromosome"/>
</dbReference>
<name>A0ABM7P5M4_9BACT</name>
<protein>
    <submittedName>
        <fullName evidence="2">Uncharacterized protein</fullName>
    </submittedName>
</protein>
<proteinExistence type="predicted"/>
<dbReference type="RefSeq" id="WP_229595678.1">
    <property type="nucleotide sequence ID" value="NZ_AP024485.1"/>
</dbReference>
<keyword evidence="3" id="KW-1185">Reference proteome</keyword>
<sequence>MTPAPAPYAFLKRAALVALFLLPLICSNGWAQEEEYDLDFDIPDAEAEDDSGFDIWGQAELRTIARFLDEDAALYKQKFFNKHQENPAMEFRFQIKPEISWEKGDIGAYVRPRLEIAWSQMVSGQSAQLDEPSEQFFKGDNNWAGQVMAEEMLLQWHPSPSLSFEGGKKVLKWGKGYAWNPVSFISRPKDVNDPDRSREGYYLGWADMITSLDGPITTLAFSPVVSMVSDNINEELARGDSTLIGGKFYMLAYDTDFDVMFMAGDNYDTRLGLDFATNLAENLAIHGELGMRMGYRKQLIDSAGSITERNYNAVNLLLGARYLTETDTTYFVEYYHNGEGYSPLEMRRYYSLIEEGYEAYTTTGSGNLLRQSNKVASEYNASSAGRDYLYLRVSQKEPFDILYLTPTLTTIINLGDGSFTLNPEVSYLMTPTLELKPRLTIPIGPSQSEFGEKVNKCTAELRFTYFY</sequence>
<reference evidence="2" key="1">
    <citation type="journal article" date="2022" name="Arch. Microbiol.">
        <title>Pseudodesulfovibrio sediminis sp. nov., a mesophilic and neutrophilic sulfate-reducing bacterium isolated from sediment of a brackish lake.</title>
        <authorList>
            <person name="Takahashi A."/>
            <person name="Kojima H."/>
            <person name="Watanabe M."/>
            <person name="Fukui M."/>
        </authorList>
    </citation>
    <scope>NUCLEOTIDE SEQUENCE</scope>
    <source>
        <strain evidence="2">SF6</strain>
    </source>
</reference>
<accession>A0ABM7P5M4</accession>
<feature type="signal peptide" evidence="1">
    <location>
        <begin position="1"/>
        <end position="31"/>
    </location>
</feature>
<feature type="chain" id="PRO_5046924639" evidence="1">
    <location>
        <begin position="32"/>
        <end position="467"/>
    </location>
</feature>